<proteinExistence type="predicted"/>
<comment type="caution">
    <text evidence="5">The sequence shown here is derived from an EMBL/GenBank/DDBJ whole genome shotgun (WGS) entry which is preliminary data.</text>
</comment>
<evidence type="ECO:0000313" key="5">
    <source>
        <dbReference type="EMBL" id="OLP83910.1"/>
    </source>
</evidence>
<keyword evidence="5" id="KW-0675">Receptor</keyword>
<feature type="compositionally biased region" description="Polar residues" evidence="2">
    <location>
        <begin position="267"/>
        <end position="284"/>
    </location>
</feature>
<dbReference type="Pfam" id="PF23598">
    <property type="entry name" value="LRR_14"/>
    <property type="match status" value="1"/>
</dbReference>
<dbReference type="InterPro" id="IPR052595">
    <property type="entry name" value="LRRC69/RLP"/>
</dbReference>
<organism evidence="5 6">
    <name type="scientific">Symbiodinium microadriaticum</name>
    <name type="common">Dinoflagellate</name>
    <name type="synonym">Zooxanthella microadriatica</name>
    <dbReference type="NCBI Taxonomy" id="2951"/>
    <lineage>
        <taxon>Eukaryota</taxon>
        <taxon>Sar</taxon>
        <taxon>Alveolata</taxon>
        <taxon>Dinophyceae</taxon>
        <taxon>Suessiales</taxon>
        <taxon>Symbiodiniaceae</taxon>
        <taxon>Symbiodinium</taxon>
    </lineage>
</organism>
<feature type="domain" description="Disease resistance R13L4/SHOC-2-like LRR" evidence="4">
    <location>
        <begin position="848"/>
        <end position="1044"/>
    </location>
</feature>
<keyword evidence="1" id="KW-0677">Repeat</keyword>
<feature type="transmembrane region" description="Helical" evidence="3">
    <location>
        <begin position="1420"/>
        <end position="1442"/>
    </location>
</feature>
<dbReference type="InterPro" id="IPR055414">
    <property type="entry name" value="LRR_R13L4/SHOC2-like"/>
</dbReference>
<dbReference type="Gene3D" id="3.80.10.10">
    <property type="entry name" value="Ribonuclease Inhibitor"/>
    <property type="match status" value="2"/>
</dbReference>
<dbReference type="InterPro" id="IPR001611">
    <property type="entry name" value="Leu-rich_rpt"/>
</dbReference>
<dbReference type="Gene3D" id="2.10.50.10">
    <property type="entry name" value="Tumor Necrosis Factor Receptor, subunit A, domain 2"/>
    <property type="match status" value="1"/>
</dbReference>
<evidence type="ECO:0000256" key="2">
    <source>
        <dbReference type="SAM" id="MobiDB-lite"/>
    </source>
</evidence>
<name>A0A1Q9CLX3_SYMMI</name>
<accession>A0A1Q9CLX3</accession>
<evidence type="ECO:0000256" key="3">
    <source>
        <dbReference type="SAM" id="Phobius"/>
    </source>
</evidence>
<dbReference type="PROSITE" id="PS51450">
    <property type="entry name" value="LRR"/>
    <property type="match status" value="1"/>
</dbReference>
<reference evidence="5 6" key="1">
    <citation type="submission" date="2016-02" db="EMBL/GenBank/DDBJ databases">
        <title>Genome analysis of coral dinoflagellate symbionts highlights evolutionary adaptations to a symbiotic lifestyle.</title>
        <authorList>
            <person name="Aranda M."/>
            <person name="Li Y."/>
            <person name="Liew Y.J."/>
            <person name="Baumgarten S."/>
            <person name="Simakov O."/>
            <person name="Wilson M."/>
            <person name="Piel J."/>
            <person name="Ashoor H."/>
            <person name="Bougouffa S."/>
            <person name="Bajic V.B."/>
            <person name="Ryu T."/>
            <person name="Ravasi T."/>
            <person name="Bayer T."/>
            <person name="Micklem G."/>
            <person name="Kim H."/>
            <person name="Bhak J."/>
            <person name="Lajeunesse T.C."/>
            <person name="Voolstra C.R."/>
        </authorList>
    </citation>
    <scope>NUCLEOTIDE SEQUENCE [LARGE SCALE GENOMIC DNA]</scope>
    <source>
        <strain evidence="5 6">CCMP2467</strain>
    </source>
</reference>
<dbReference type="EMBL" id="LSRX01001083">
    <property type="protein sequence ID" value="OLP83910.1"/>
    <property type="molecule type" value="Genomic_DNA"/>
</dbReference>
<dbReference type="PANTHER" id="PTHR48057">
    <property type="entry name" value="LEUCINE-RICH REPEAT SERINE/THREONINE-PROTEIN KINASE 1"/>
    <property type="match status" value="1"/>
</dbReference>
<dbReference type="OrthoDB" id="426721at2759"/>
<evidence type="ECO:0000259" key="4">
    <source>
        <dbReference type="Pfam" id="PF23598"/>
    </source>
</evidence>
<keyword evidence="3" id="KW-0812">Transmembrane</keyword>
<dbReference type="SMART" id="SM01411">
    <property type="entry name" value="Ephrin_rec_like"/>
    <property type="match status" value="1"/>
</dbReference>
<dbReference type="InterPro" id="IPR032675">
    <property type="entry name" value="LRR_dom_sf"/>
</dbReference>
<protein>
    <submittedName>
        <fullName evidence="5">LRR receptor-like serine/threonine-protein kinase GSO1</fullName>
    </submittedName>
</protein>
<keyword evidence="3" id="KW-0472">Membrane</keyword>
<sequence length="1605" mass="174401">MVLEAGDAISPIKVVLPEALLRSFAGSGNAIMVVTEVAPEETHKFNQVTTAGEMVLLNSPVTELSFANERNGGLTLLAVNGTDSIVFMLANRPALPGERCAFYDLDLNAWSVAGTELLPSFEVDGEIVNASWCQTTHTSLFGLVQSIPWETAMEMAETRVDAQSYTAGVVLVVSFLCLCCSLLCPFLSRRIRAPTSGHVTLKNRHGKERRVFFEREDANLEDTAQKVLVKWQMEDRSTMEDLSNLRASSRHVVVDLNLLSPPRKVNSLDSRVGSMQSNDVSPTHTGVHAEQRQVDKNDIQDSDGKQSLGWDAFHNSADSAEVVCAGLDDEYPAEADDLVSAGLDDLYPMETDSIVSAGLDDDLSVVLSIAPIEAYEDGEWVLYFSSTHSCLVPARILGSGFFLTDDPGELPLYRCRVGTGQMREHVPLRALRTTLEAGDSVEMYSAKHKAWKPAMVLKSPPLQRAPHRAMFQVMTEDTFDRFELPLSSLRRRFAAGMAVEVYLGRSTGWSPAVVVNTAVEVPMTTAVSELSMTHVASAASVETGALKDLDSMVRIGFPDSAQEVEVPSSQLRTAHVVCSLCSTSMRPSGLCVVALCSFQLALTLRDVGGSKSKLGPEAAQKEGASNPNLRIQLPEDTGCENAAELAWQLGHLGLLGEGSPCAWHGVTCEMETCEVIEIKLPDAAGDIAALQPLHELRVVALHGPHVVGDLASLRGLTKLEILTLHSVQVSGDLSALENLTELKTLSLRQAPMSGDFLGLRRLEKLERLDLRHLQGSGDLKSLQNLSQLSFLQLEETGIYGDLSGLKGLGELASLHIHKEQVSGDISSLQLQKLQWLILRGTLISGDLSRLPRWPLLRYLDFGDVQLSGDISGLKHLTELRDLYLRRNPGIGGDLSGMHDLTELRMLYIDHTNVSGDISSLQNMSQLRRICIEGAPEISGSLSAMENLRKMKVLSLEKARKITGDLKDLQNLPSIRFVKLSETKIRGHLASLRYLAKLERLYMASTHVTGDIFALTHLKKLEVADLSKTRVSGWLSPMWLGCCQSLRELLLADSRVGFEPMPKAYFSVSTKPRLLPSIQALDVSRCRFRGTLAQLLVPLAETALTSIAAAGNGLQGEMPNLNAMRLEVDGTRYEVWGSVLSESLRALDLSENNLTSLSILPLKLLRIDVSRNMGPLVISPVVLAEAVKTEVDLNLYRTTLANRDEVQPLLHKELQLQDTRSPPEENAGYACTDLAATNLRVTPDRFLPEQMCVCRPGHIGFGISCSSCPSNTFSDTENQVECHACPLHSSAPPRASSLQACKCTFGNAKGEGKDASCQCEAHTALLKSEGRCEVCSKLHFRCPQPGALACTAKAAKNFARLSENAEEVFKCLDAGRCGDAGESGCADGYAGPLCLECATGYRASKQHCVPCHGALGARTKAFALILMVAALVLAAFAGIAFVFRTRALAHFGPGLGECRRLFTAQAPVLLQLAQLWVVLAQLARTAPMHEELQAEAGHRGDWLFSYMEVSQLTPAELQNFLALQCRFHGPSVRWFFALATPLLPLLVLASCTCLEICTHGTGIRVALKVLTLLYVGGASGAFRFQACQRLDGEGLFLGGLGLLGVF</sequence>
<dbReference type="GO" id="GO:0016301">
    <property type="term" value="F:kinase activity"/>
    <property type="evidence" value="ECO:0007669"/>
    <property type="project" value="UniProtKB-KW"/>
</dbReference>
<dbReference type="Proteomes" id="UP000186817">
    <property type="component" value="Unassembled WGS sequence"/>
</dbReference>
<keyword evidence="5" id="KW-0808">Transferase</keyword>
<evidence type="ECO:0000313" key="6">
    <source>
        <dbReference type="Proteomes" id="UP000186817"/>
    </source>
</evidence>
<evidence type="ECO:0000256" key="1">
    <source>
        <dbReference type="ARBA" id="ARBA00022737"/>
    </source>
</evidence>
<gene>
    <name evidence="5" type="primary">GSO1</name>
    <name evidence="5" type="ORF">AK812_SmicGene35264</name>
</gene>
<keyword evidence="3" id="KW-1133">Transmembrane helix</keyword>
<feature type="region of interest" description="Disordered" evidence="2">
    <location>
        <begin position="267"/>
        <end position="294"/>
    </location>
</feature>
<dbReference type="SUPFAM" id="SSF52058">
    <property type="entry name" value="L domain-like"/>
    <property type="match status" value="2"/>
</dbReference>
<keyword evidence="6" id="KW-1185">Reference proteome</keyword>
<keyword evidence="5" id="KW-0418">Kinase</keyword>